<dbReference type="Proteomes" id="UP000275281">
    <property type="component" value="Unassembled WGS sequence"/>
</dbReference>
<gene>
    <name evidence="2" type="ORF">DRW07_17400</name>
</gene>
<evidence type="ECO:0000313" key="3">
    <source>
        <dbReference type="Proteomes" id="UP000275281"/>
    </source>
</evidence>
<feature type="compositionally biased region" description="Basic residues" evidence="1">
    <location>
        <begin position="157"/>
        <end position="168"/>
    </location>
</feature>
<protein>
    <recommendedName>
        <fullName evidence="4">Phasin family protein</fullName>
    </recommendedName>
</protein>
<feature type="compositionally biased region" description="Low complexity" evidence="1">
    <location>
        <begin position="144"/>
        <end position="156"/>
    </location>
</feature>
<sequence>MESKQKKQSQIDQTVAQFIDAGIGVAMLPFSLVQQTFESTKDSTSAKFDELQARGEKVESELFGKIDPARQKANLANICNQVSMMLSPRASREAKLDTLSKKVDTLVELVSTLAAKKAAEAEAKPKTTTKAADDKPKTTRRKTTTASKATAASKPTATRKRTTTKRTTKTSTSGDKKES</sequence>
<evidence type="ECO:0000313" key="2">
    <source>
        <dbReference type="EMBL" id="RPJ65090.1"/>
    </source>
</evidence>
<dbReference type="RefSeq" id="WP_124029218.1">
    <property type="nucleotide sequence ID" value="NZ_JBHRSN010000013.1"/>
</dbReference>
<proteinExistence type="predicted"/>
<organism evidence="2 3">
    <name type="scientific">Alteromonas sediminis</name>
    <dbReference type="NCBI Taxonomy" id="2259342"/>
    <lineage>
        <taxon>Bacteria</taxon>
        <taxon>Pseudomonadati</taxon>
        <taxon>Pseudomonadota</taxon>
        <taxon>Gammaproteobacteria</taxon>
        <taxon>Alteromonadales</taxon>
        <taxon>Alteromonadaceae</taxon>
        <taxon>Alteromonas/Salinimonas group</taxon>
        <taxon>Alteromonas</taxon>
    </lineage>
</organism>
<comment type="caution">
    <text evidence="2">The sequence shown here is derived from an EMBL/GenBank/DDBJ whole genome shotgun (WGS) entry which is preliminary data.</text>
</comment>
<dbReference type="AlphaFoldDB" id="A0A3N5XX66"/>
<evidence type="ECO:0008006" key="4">
    <source>
        <dbReference type="Google" id="ProtNLM"/>
    </source>
</evidence>
<reference evidence="2 3" key="1">
    <citation type="submission" date="2018-11" db="EMBL/GenBank/DDBJ databases">
        <authorList>
            <person name="Ye M.-Q."/>
            <person name="Du Z.-J."/>
        </authorList>
    </citation>
    <scope>NUCLEOTIDE SEQUENCE [LARGE SCALE GENOMIC DNA]</scope>
    <source>
        <strain evidence="2 3">U0105</strain>
    </source>
</reference>
<feature type="region of interest" description="Disordered" evidence="1">
    <location>
        <begin position="117"/>
        <end position="179"/>
    </location>
</feature>
<feature type="compositionally biased region" description="Basic and acidic residues" evidence="1">
    <location>
        <begin position="117"/>
        <end position="137"/>
    </location>
</feature>
<dbReference type="EMBL" id="RPOK01000006">
    <property type="protein sequence ID" value="RPJ65090.1"/>
    <property type="molecule type" value="Genomic_DNA"/>
</dbReference>
<name>A0A3N5XX66_9ALTE</name>
<accession>A0A3N5XX66</accession>
<keyword evidence="3" id="KW-1185">Reference proteome</keyword>
<evidence type="ECO:0000256" key="1">
    <source>
        <dbReference type="SAM" id="MobiDB-lite"/>
    </source>
</evidence>